<evidence type="ECO:0000259" key="4">
    <source>
        <dbReference type="PROSITE" id="PS50893"/>
    </source>
</evidence>
<evidence type="ECO:0000256" key="3">
    <source>
        <dbReference type="ARBA" id="ARBA00022840"/>
    </source>
</evidence>
<reference evidence="6" key="1">
    <citation type="submission" date="2017-04" db="EMBL/GenBank/DDBJ databases">
        <title>Function of individual gut microbiota members based on whole genome sequencing of pure cultures obtained from chicken caecum.</title>
        <authorList>
            <person name="Medvecky M."/>
            <person name="Cejkova D."/>
            <person name="Polansky O."/>
            <person name="Karasova D."/>
            <person name="Kubasova T."/>
            <person name="Cizek A."/>
            <person name="Rychlik I."/>
        </authorList>
    </citation>
    <scope>NUCLEOTIDE SEQUENCE [LARGE SCALE GENOMIC DNA]</scope>
    <source>
        <strain evidence="6">An179</strain>
    </source>
</reference>
<dbReference type="Pfam" id="PF00005">
    <property type="entry name" value="ABC_tran"/>
    <property type="match status" value="1"/>
</dbReference>
<evidence type="ECO:0000313" key="6">
    <source>
        <dbReference type="Proteomes" id="UP000195326"/>
    </source>
</evidence>
<dbReference type="PROSITE" id="PS50893">
    <property type="entry name" value="ABC_TRANSPORTER_2"/>
    <property type="match status" value="1"/>
</dbReference>
<sequence length="256" mass="28323">MEIRTDDLHAMLGGTEILHGIDFTAGDRSLVGVIGPNGSGKSTLLKCIYRVLKPSEGAVFVDGQPLSEYRVRDSAKKIAVLAQHNFYNFEFTVQDVVLMGRAPHKRALERDSAADFKIVHEAMERVGVASLRDRLFSTLSGGEQQRVLLARALAQQTPCLILDEPTNHLDIKYQLELLDLVRSLDRTVIAAIHDLNIAAMYCDTIFVMQSGHIVAAGAPRDVLTRSLIRSVYEVDADVFTDSDGLLRVLFYPQSLV</sequence>
<protein>
    <submittedName>
        <fullName evidence="5">ABC transporter</fullName>
    </submittedName>
</protein>
<dbReference type="STRING" id="501571.GCA_900143195_00755"/>
<dbReference type="GO" id="GO:0016887">
    <property type="term" value="F:ATP hydrolysis activity"/>
    <property type="evidence" value="ECO:0007669"/>
    <property type="project" value="InterPro"/>
</dbReference>
<dbReference type="InterPro" id="IPR027417">
    <property type="entry name" value="P-loop_NTPase"/>
</dbReference>
<dbReference type="GO" id="GO:0005524">
    <property type="term" value="F:ATP binding"/>
    <property type="evidence" value="ECO:0007669"/>
    <property type="project" value="UniProtKB-KW"/>
</dbReference>
<dbReference type="RefSeq" id="WP_016147753.1">
    <property type="nucleotide sequence ID" value="NZ_CABKSA010000001.1"/>
</dbReference>
<evidence type="ECO:0000256" key="1">
    <source>
        <dbReference type="ARBA" id="ARBA00022448"/>
    </source>
</evidence>
<dbReference type="PANTHER" id="PTHR42794:SF2">
    <property type="entry name" value="ABC TRANSPORTER ATP-BINDING PROTEIN"/>
    <property type="match status" value="1"/>
</dbReference>
<gene>
    <name evidence="5" type="ORF">B5F15_07990</name>
</gene>
<dbReference type="EMBL" id="NFKL01000010">
    <property type="protein sequence ID" value="OUP58105.1"/>
    <property type="molecule type" value="Genomic_DNA"/>
</dbReference>
<dbReference type="InterPro" id="IPR017871">
    <property type="entry name" value="ABC_transporter-like_CS"/>
</dbReference>
<dbReference type="Proteomes" id="UP000195326">
    <property type="component" value="Unassembled WGS sequence"/>
</dbReference>
<dbReference type="SMART" id="SM00382">
    <property type="entry name" value="AAA"/>
    <property type="match status" value="1"/>
</dbReference>
<dbReference type="Gene3D" id="3.40.50.300">
    <property type="entry name" value="P-loop containing nucleotide triphosphate hydrolases"/>
    <property type="match status" value="1"/>
</dbReference>
<dbReference type="PANTHER" id="PTHR42794">
    <property type="entry name" value="HEMIN IMPORT ATP-BINDING PROTEIN HMUV"/>
    <property type="match status" value="1"/>
</dbReference>
<dbReference type="SUPFAM" id="SSF52540">
    <property type="entry name" value="P-loop containing nucleoside triphosphate hydrolases"/>
    <property type="match status" value="1"/>
</dbReference>
<evidence type="ECO:0000313" key="5">
    <source>
        <dbReference type="EMBL" id="OUP58105.1"/>
    </source>
</evidence>
<evidence type="ECO:0000256" key="2">
    <source>
        <dbReference type="ARBA" id="ARBA00022741"/>
    </source>
</evidence>
<keyword evidence="3" id="KW-0067">ATP-binding</keyword>
<dbReference type="InterPro" id="IPR003593">
    <property type="entry name" value="AAA+_ATPase"/>
</dbReference>
<keyword evidence="1" id="KW-0813">Transport</keyword>
<dbReference type="FunFam" id="3.40.50.300:FF:000134">
    <property type="entry name" value="Iron-enterobactin ABC transporter ATP-binding protein"/>
    <property type="match status" value="1"/>
</dbReference>
<organism evidence="5 6">
    <name type="scientific">Butyricicoccus pullicaecorum</name>
    <dbReference type="NCBI Taxonomy" id="501571"/>
    <lineage>
        <taxon>Bacteria</taxon>
        <taxon>Bacillati</taxon>
        <taxon>Bacillota</taxon>
        <taxon>Clostridia</taxon>
        <taxon>Eubacteriales</taxon>
        <taxon>Butyricicoccaceae</taxon>
        <taxon>Butyricicoccus</taxon>
    </lineage>
</organism>
<comment type="caution">
    <text evidence="5">The sequence shown here is derived from an EMBL/GenBank/DDBJ whole genome shotgun (WGS) entry which is preliminary data.</text>
</comment>
<dbReference type="AlphaFoldDB" id="A0A1Y4LN32"/>
<dbReference type="PROSITE" id="PS00211">
    <property type="entry name" value="ABC_TRANSPORTER_1"/>
    <property type="match status" value="1"/>
</dbReference>
<name>A0A1Y4LN32_9FIRM</name>
<dbReference type="InterPro" id="IPR003439">
    <property type="entry name" value="ABC_transporter-like_ATP-bd"/>
</dbReference>
<proteinExistence type="predicted"/>
<dbReference type="CDD" id="cd03214">
    <property type="entry name" value="ABC_Iron-Siderophores_B12_Hemin"/>
    <property type="match status" value="1"/>
</dbReference>
<feature type="domain" description="ABC transporter" evidence="4">
    <location>
        <begin position="3"/>
        <end position="235"/>
    </location>
</feature>
<keyword evidence="2" id="KW-0547">Nucleotide-binding</keyword>
<accession>A0A1Y4LN32</accession>